<accession>A0A5N5HJE9</accession>
<evidence type="ECO:0000313" key="2">
    <source>
        <dbReference type="EMBL" id="KAB2626262.1"/>
    </source>
</evidence>
<dbReference type="EMBL" id="SMOL01000160">
    <property type="protein sequence ID" value="KAB2626262.1"/>
    <property type="molecule type" value="Genomic_DNA"/>
</dbReference>
<reference evidence="2 3" key="3">
    <citation type="submission" date="2019-11" db="EMBL/GenBank/DDBJ databases">
        <title>A de novo genome assembly of a pear dwarfing rootstock.</title>
        <authorList>
            <person name="Wang F."/>
            <person name="Wang J."/>
            <person name="Li S."/>
            <person name="Zhang Y."/>
            <person name="Fang M."/>
            <person name="Ma L."/>
            <person name="Zhao Y."/>
            <person name="Jiang S."/>
        </authorList>
    </citation>
    <scope>NUCLEOTIDE SEQUENCE [LARGE SCALE GENOMIC DNA]</scope>
    <source>
        <strain evidence="2">S2</strain>
        <tissue evidence="2">Leaf</tissue>
    </source>
</reference>
<dbReference type="AlphaFoldDB" id="A0A5N5HJE9"/>
<evidence type="ECO:0000313" key="3">
    <source>
        <dbReference type="Proteomes" id="UP000327157"/>
    </source>
</evidence>
<reference evidence="3" key="2">
    <citation type="submission" date="2019-10" db="EMBL/GenBank/DDBJ databases">
        <title>A de novo genome assembly of a pear dwarfing rootstock.</title>
        <authorList>
            <person name="Wang F."/>
            <person name="Wang J."/>
            <person name="Li S."/>
            <person name="Zhang Y."/>
            <person name="Fang M."/>
            <person name="Ma L."/>
            <person name="Zhao Y."/>
            <person name="Jiang S."/>
        </authorList>
    </citation>
    <scope>NUCLEOTIDE SEQUENCE [LARGE SCALE GENOMIC DNA]</scope>
</reference>
<protein>
    <submittedName>
        <fullName evidence="2">MLO-like protein 9</fullName>
    </submittedName>
</protein>
<reference evidence="2 3" key="1">
    <citation type="submission" date="2019-09" db="EMBL/GenBank/DDBJ databases">
        <authorList>
            <person name="Ou C."/>
        </authorList>
    </citation>
    <scope>NUCLEOTIDE SEQUENCE [LARGE SCALE GENOMIC DNA]</scope>
    <source>
        <strain evidence="2">S2</strain>
        <tissue evidence="2">Leaf</tissue>
    </source>
</reference>
<sequence>MCKSLCNVRRHATNSELDRQQGGIWHKNAAMKKGSVKPAAKPSSGGKSVTRPPPKAKMDKNASAPEHTANIMANIDIQGNNTDLLLGS</sequence>
<comment type="caution">
    <text evidence="2">The sequence shown here is derived from an EMBL/GenBank/DDBJ whole genome shotgun (WGS) entry which is preliminary data.</text>
</comment>
<organism evidence="2 3">
    <name type="scientific">Pyrus ussuriensis x Pyrus communis</name>
    <dbReference type="NCBI Taxonomy" id="2448454"/>
    <lineage>
        <taxon>Eukaryota</taxon>
        <taxon>Viridiplantae</taxon>
        <taxon>Streptophyta</taxon>
        <taxon>Embryophyta</taxon>
        <taxon>Tracheophyta</taxon>
        <taxon>Spermatophyta</taxon>
        <taxon>Magnoliopsida</taxon>
        <taxon>eudicotyledons</taxon>
        <taxon>Gunneridae</taxon>
        <taxon>Pentapetalae</taxon>
        <taxon>rosids</taxon>
        <taxon>fabids</taxon>
        <taxon>Rosales</taxon>
        <taxon>Rosaceae</taxon>
        <taxon>Amygdaloideae</taxon>
        <taxon>Maleae</taxon>
        <taxon>Pyrus</taxon>
    </lineage>
</organism>
<evidence type="ECO:0000256" key="1">
    <source>
        <dbReference type="SAM" id="MobiDB-lite"/>
    </source>
</evidence>
<name>A0A5N5HJE9_9ROSA</name>
<feature type="region of interest" description="Disordered" evidence="1">
    <location>
        <begin position="12"/>
        <end position="67"/>
    </location>
</feature>
<gene>
    <name evidence="2" type="ORF">D8674_017922</name>
</gene>
<dbReference type="Proteomes" id="UP000327157">
    <property type="component" value="Chromosome 16"/>
</dbReference>
<proteinExistence type="predicted"/>
<keyword evidence="3" id="KW-1185">Reference proteome</keyword>